<comment type="similarity">
    <text evidence="2">Belongs to the krueppel C2H2-type zinc-finger protein family.</text>
</comment>
<keyword evidence="7" id="KW-1185">Reference proteome</keyword>
<dbReference type="InterPro" id="IPR050916">
    <property type="entry name" value="SCAN-C2H2_zinc_finger"/>
</dbReference>
<dbReference type="SUPFAM" id="SSF47353">
    <property type="entry name" value="Retrovirus capsid dimerization domain-like"/>
    <property type="match status" value="1"/>
</dbReference>
<dbReference type="InterPro" id="IPR003309">
    <property type="entry name" value="SCAN_dom"/>
</dbReference>
<dbReference type="FunFam" id="1.10.4020.10:FF:000001">
    <property type="entry name" value="zinc finger protein 263 isoform X1"/>
    <property type="match status" value="1"/>
</dbReference>
<dbReference type="PANTHER" id="PTHR45935">
    <property type="entry name" value="PROTEIN ZBED8-RELATED"/>
    <property type="match status" value="1"/>
</dbReference>
<feature type="domain" description="SCAN box" evidence="5">
    <location>
        <begin position="508"/>
        <end position="587"/>
    </location>
</feature>
<protein>
    <recommendedName>
        <fullName evidence="5">SCAN box domain-containing protein</fullName>
    </recommendedName>
</protein>
<dbReference type="InterPro" id="IPR044822">
    <property type="entry name" value="Myb_DNA-bind_4"/>
</dbReference>
<comment type="function">
    <text evidence="1">May be involved in transcriptional regulation.</text>
</comment>
<feature type="region of interest" description="Disordered" evidence="4">
    <location>
        <begin position="256"/>
        <end position="294"/>
    </location>
</feature>
<dbReference type="Gene3D" id="1.10.10.60">
    <property type="entry name" value="Homeodomain-like"/>
    <property type="match status" value="1"/>
</dbReference>
<feature type="region of interest" description="Disordered" evidence="4">
    <location>
        <begin position="109"/>
        <end position="140"/>
    </location>
</feature>
<feature type="region of interest" description="Disordered" evidence="4">
    <location>
        <begin position="885"/>
        <end position="907"/>
    </location>
</feature>
<evidence type="ECO:0000313" key="7">
    <source>
        <dbReference type="Proteomes" id="UP000827986"/>
    </source>
</evidence>
<evidence type="ECO:0000259" key="5">
    <source>
        <dbReference type="PROSITE" id="PS50804"/>
    </source>
</evidence>
<proteinExistence type="inferred from homology"/>
<dbReference type="Proteomes" id="UP000827986">
    <property type="component" value="Unassembled WGS sequence"/>
</dbReference>
<evidence type="ECO:0000313" key="6">
    <source>
        <dbReference type="EMBL" id="KAH1179812.1"/>
    </source>
</evidence>
<feature type="region of interest" description="Disordered" evidence="4">
    <location>
        <begin position="432"/>
        <end position="463"/>
    </location>
</feature>
<name>A0A9D3XH20_9SAUR</name>
<organism evidence="6 7">
    <name type="scientific">Mauremys mutica</name>
    <name type="common">yellowpond turtle</name>
    <dbReference type="NCBI Taxonomy" id="74926"/>
    <lineage>
        <taxon>Eukaryota</taxon>
        <taxon>Metazoa</taxon>
        <taxon>Chordata</taxon>
        <taxon>Craniata</taxon>
        <taxon>Vertebrata</taxon>
        <taxon>Euteleostomi</taxon>
        <taxon>Archelosauria</taxon>
        <taxon>Testudinata</taxon>
        <taxon>Testudines</taxon>
        <taxon>Cryptodira</taxon>
        <taxon>Durocryptodira</taxon>
        <taxon>Testudinoidea</taxon>
        <taxon>Geoemydidae</taxon>
        <taxon>Geoemydinae</taxon>
        <taxon>Mauremys</taxon>
    </lineage>
</organism>
<evidence type="ECO:0000256" key="1">
    <source>
        <dbReference type="ARBA" id="ARBA00003767"/>
    </source>
</evidence>
<feature type="region of interest" description="Disordered" evidence="4">
    <location>
        <begin position="592"/>
        <end position="647"/>
    </location>
</feature>
<dbReference type="SMART" id="SM00431">
    <property type="entry name" value="SCAN"/>
    <property type="match status" value="1"/>
</dbReference>
<dbReference type="PROSITE" id="PS50804">
    <property type="entry name" value="SCAN_BOX"/>
    <property type="match status" value="1"/>
</dbReference>
<comment type="caution">
    <text evidence="6">The sequence shown here is derived from an EMBL/GenBank/DDBJ whole genome shotgun (WGS) entry which is preliminary data.</text>
</comment>
<evidence type="ECO:0000256" key="4">
    <source>
        <dbReference type="SAM" id="MobiDB-lite"/>
    </source>
</evidence>
<feature type="compositionally biased region" description="Basic and acidic residues" evidence="4">
    <location>
        <begin position="807"/>
        <end position="818"/>
    </location>
</feature>
<sequence>MRRDKPQERAASWPADHIKVLIALWAEAAASHDLSSRGRNRVVYDGISQRLAELGIYRTGDQCREKMKGLKVTYRKAKENNAAGRPPMRCPFYEEMDQIMQRCDSTRSSLLAESGEGPGAVDRQEGTAAPESWGAPSFEPWDSQATAAFEHWESQASASDHWGSQAAASESQGAEELGYVLPEAQALLGEVQAVQVKEEEASADELPPEPDRKQKTRSTKWRQFSVYWDPSPSASAEPQPASRKLVSALDRLVHLRARKRKTREDGPLETPRGPSQKHGRSQLELKRARRTGAWRAEERQSLAEFIQHDREMRREDREFQAQLLEKLFQKQLEMVGALAQPAPPLQEPEPVVREGAGLQFPALLEQVVRAQVKGQEAEAAGPAPAGAPERAGKAPPAVQYWTADEILRWLVPQQPLIGQQPWGERCREGLPGPLASRGEGEVGENVSDLASSRRVTDTCQGPKRLGGARLLPPLCGKTHHASLDASEAGDGAKVKGTVLHRHDTETQRQRFRGFRYQEAEGPQEVYGRLWELSHRWLQPETRTKEQMLELLVLEQFLSLLPEEMQSWVQERGPESGQEAVALAEDFQLVPQKPGWQPQARVPAQEGARDVGAAQRAPLAERQRAPQGASGQENGWNGGLLAATPGTPLVRKPSLGAIETAAPQPLCNRVGSRQGQQVENGLEPRQSTGHLRQAEKNAAPVPRPTAGKATELGSAGPGGHVGTDGMLQGRATIQGGSSISEAQNGVTQLPVPCAPSEQQTPAGLVRTECTGSKGGRTCSALPRSAGCESPGLDGPLLGALLETSLDSPWDREGSADRAPESGTACPGAQPRCLGCTVLRADLDATREELRITQASTLYGLSGTHLQGLAEALSTISRILNDRRPMMTKPPWGATESPGVALPQQTHLS</sequence>
<dbReference type="Pfam" id="PF13837">
    <property type="entry name" value="Myb_DNA-bind_4"/>
    <property type="match status" value="1"/>
</dbReference>
<keyword evidence="3" id="KW-0539">Nucleus</keyword>
<feature type="compositionally biased region" description="Polar residues" evidence="4">
    <location>
        <begin position="670"/>
        <end position="689"/>
    </location>
</feature>
<gene>
    <name evidence="6" type="ORF">KIL84_005862</name>
</gene>
<feature type="region of interest" description="Disordered" evidence="4">
    <location>
        <begin position="807"/>
        <end position="826"/>
    </location>
</feature>
<evidence type="ECO:0000256" key="3">
    <source>
        <dbReference type="ARBA" id="ARBA00023242"/>
    </source>
</evidence>
<dbReference type="Gene3D" id="1.10.4020.10">
    <property type="entry name" value="DNA breaking-rejoining enzymes"/>
    <property type="match status" value="1"/>
</dbReference>
<dbReference type="Pfam" id="PF02023">
    <property type="entry name" value="SCAN"/>
    <property type="match status" value="1"/>
</dbReference>
<feature type="region of interest" description="Disordered" evidence="4">
    <location>
        <begin position="665"/>
        <end position="729"/>
    </location>
</feature>
<dbReference type="CDD" id="cd07936">
    <property type="entry name" value="SCAN"/>
    <property type="match status" value="1"/>
</dbReference>
<dbReference type="AlphaFoldDB" id="A0A9D3XH20"/>
<dbReference type="EMBL" id="JAHDVG010000471">
    <property type="protein sequence ID" value="KAH1179812.1"/>
    <property type="molecule type" value="Genomic_DNA"/>
</dbReference>
<reference evidence="6" key="1">
    <citation type="submission" date="2021-09" db="EMBL/GenBank/DDBJ databases">
        <title>The genome of Mauremys mutica provides insights into the evolution of semi-aquatic lifestyle.</title>
        <authorList>
            <person name="Gong S."/>
            <person name="Gao Y."/>
        </authorList>
    </citation>
    <scope>NUCLEOTIDE SEQUENCE</scope>
    <source>
        <strain evidence="6">MM-2020</strain>
        <tissue evidence="6">Muscle</tissue>
    </source>
</reference>
<accession>A0A9D3XH20</accession>
<dbReference type="InterPro" id="IPR038269">
    <property type="entry name" value="SCAN_sf"/>
</dbReference>
<feature type="region of interest" description="Disordered" evidence="4">
    <location>
        <begin position="198"/>
        <end position="219"/>
    </location>
</feature>
<dbReference type="OrthoDB" id="5979004at2759"/>
<dbReference type="PANTHER" id="PTHR45935:SF15">
    <property type="entry name" value="SCAN BOX DOMAIN-CONTAINING PROTEIN"/>
    <property type="match status" value="1"/>
</dbReference>
<evidence type="ECO:0000256" key="2">
    <source>
        <dbReference type="ARBA" id="ARBA00006991"/>
    </source>
</evidence>